<dbReference type="EMBL" id="JASCZI010273145">
    <property type="protein sequence ID" value="MED6224312.1"/>
    <property type="molecule type" value="Genomic_DNA"/>
</dbReference>
<sequence>MEQEAQLQEDLNSALKEELQRLRFFTMVSLMGKQSLNSSKGRRSHSLLMSPCATSILGAVSINDLEPLSMYLKFMDELMKEDLEKWSKMGQIELLTELRRLTFKIIIHIFLGASSTLVMEALEKGIH</sequence>
<dbReference type="InterPro" id="IPR036396">
    <property type="entry name" value="Cyt_P450_sf"/>
</dbReference>
<proteinExistence type="predicted"/>
<keyword evidence="2" id="KW-1185">Reference proteome</keyword>
<evidence type="ECO:0000313" key="2">
    <source>
        <dbReference type="Proteomes" id="UP001341840"/>
    </source>
</evidence>
<accession>A0ABU6ZQV7</accession>
<protein>
    <submittedName>
        <fullName evidence="1">Uncharacterized protein</fullName>
    </submittedName>
</protein>
<name>A0ABU6ZQV7_9FABA</name>
<comment type="caution">
    <text evidence="1">The sequence shown here is derived from an EMBL/GenBank/DDBJ whole genome shotgun (WGS) entry which is preliminary data.</text>
</comment>
<organism evidence="1 2">
    <name type="scientific">Stylosanthes scabra</name>
    <dbReference type="NCBI Taxonomy" id="79078"/>
    <lineage>
        <taxon>Eukaryota</taxon>
        <taxon>Viridiplantae</taxon>
        <taxon>Streptophyta</taxon>
        <taxon>Embryophyta</taxon>
        <taxon>Tracheophyta</taxon>
        <taxon>Spermatophyta</taxon>
        <taxon>Magnoliopsida</taxon>
        <taxon>eudicotyledons</taxon>
        <taxon>Gunneridae</taxon>
        <taxon>Pentapetalae</taxon>
        <taxon>rosids</taxon>
        <taxon>fabids</taxon>
        <taxon>Fabales</taxon>
        <taxon>Fabaceae</taxon>
        <taxon>Papilionoideae</taxon>
        <taxon>50 kb inversion clade</taxon>
        <taxon>dalbergioids sensu lato</taxon>
        <taxon>Dalbergieae</taxon>
        <taxon>Pterocarpus clade</taxon>
        <taxon>Stylosanthes</taxon>
    </lineage>
</organism>
<dbReference type="Proteomes" id="UP001341840">
    <property type="component" value="Unassembled WGS sequence"/>
</dbReference>
<reference evidence="1 2" key="1">
    <citation type="journal article" date="2023" name="Plants (Basel)">
        <title>Bridging the Gap: Combining Genomics and Transcriptomics Approaches to Understand Stylosanthes scabra, an Orphan Legume from the Brazilian Caatinga.</title>
        <authorList>
            <person name="Ferreira-Neto J.R.C."/>
            <person name="da Silva M.D."/>
            <person name="Binneck E."/>
            <person name="de Melo N.F."/>
            <person name="da Silva R.H."/>
            <person name="de Melo A.L.T.M."/>
            <person name="Pandolfi V."/>
            <person name="Bustamante F.O."/>
            <person name="Brasileiro-Vidal A.C."/>
            <person name="Benko-Iseppon A.M."/>
        </authorList>
    </citation>
    <scope>NUCLEOTIDE SEQUENCE [LARGE SCALE GENOMIC DNA]</scope>
    <source>
        <tissue evidence="1">Leaves</tissue>
    </source>
</reference>
<dbReference type="Gene3D" id="1.10.630.10">
    <property type="entry name" value="Cytochrome P450"/>
    <property type="match status" value="1"/>
</dbReference>
<gene>
    <name evidence="1" type="ORF">PIB30_082767</name>
</gene>
<evidence type="ECO:0000313" key="1">
    <source>
        <dbReference type="EMBL" id="MED6224312.1"/>
    </source>
</evidence>